<protein>
    <submittedName>
        <fullName evidence="1">Uncharacterized protein</fullName>
    </submittedName>
</protein>
<name>A0A8H6A0D7_PETAA</name>
<sequence length="81" mass="9106">MSVRASQTIGAHGVGGDRIRTPFSINAWKFAPCRDDLRGEAARRAIGDVMSIEDIVTVDQGSQENAYWHYEKEPFTSYLRC</sequence>
<comment type="caution">
    <text evidence="1">The sequence shown here is derived from an EMBL/GenBank/DDBJ whole genome shotgun (WGS) entry which is preliminary data.</text>
</comment>
<evidence type="ECO:0000313" key="1">
    <source>
        <dbReference type="EMBL" id="KAF5859177.1"/>
    </source>
</evidence>
<accession>A0A8H6A0D7</accession>
<dbReference type="AlphaFoldDB" id="A0A8H6A0D7"/>
<keyword evidence="2" id="KW-1185">Reference proteome</keyword>
<dbReference type="EMBL" id="SPNV01000175">
    <property type="protein sequence ID" value="KAF5859177.1"/>
    <property type="molecule type" value="Genomic_DNA"/>
</dbReference>
<reference evidence="1 2" key="1">
    <citation type="submission" date="2019-04" db="EMBL/GenBank/DDBJ databases">
        <title>Aspergillus burnettii sp. nov., novel species from soil in southeast Queensland.</title>
        <authorList>
            <person name="Gilchrist C.L.M."/>
            <person name="Pitt J.I."/>
            <person name="Lange L."/>
            <person name="Lacey H.J."/>
            <person name="Vuong D."/>
            <person name="Midgley D.J."/>
            <person name="Greenfield P."/>
            <person name="Bradbury M."/>
            <person name="Lacey E."/>
            <person name="Busk P.K."/>
            <person name="Pilgaard B."/>
            <person name="Chooi Y.H."/>
            <person name="Piggott A.M."/>
        </authorList>
    </citation>
    <scope>NUCLEOTIDE SEQUENCE [LARGE SCALE GENOMIC DNA]</scope>
    <source>
        <strain evidence="1 2">FRR 5400</strain>
    </source>
</reference>
<proteinExistence type="predicted"/>
<evidence type="ECO:0000313" key="2">
    <source>
        <dbReference type="Proteomes" id="UP000541154"/>
    </source>
</evidence>
<organism evidence="1 2">
    <name type="scientific">Petromyces alliaceus</name>
    <name type="common">Aspergillus alliaceus</name>
    <dbReference type="NCBI Taxonomy" id="209559"/>
    <lineage>
        <taxon>Eukaryota</taxon>
        <taxon>Fungi</taxon>
        <taxon>Dikarya</taxon>
        <taxon>Ascomycota</taxon>
        <taxon>Pezizomycotina</taxon>
        <taxon>Eurotiomycetes</taxon>
        <taxon>Eurotiomycetidae</taxon>
        <taxon>Eurotiales</taxon>
        <taxon>Aspergillaceae</taxon>
        <taxon>Aspergillus</taxon>
        <taxon>Aspergillus subgen. Circumdati</taxon>
    </lineage>
</organism>
<gene>
    <name evidence="1" type="ORF">ETB97_003227</name>
</gene>
<dbReference type="Proteomes" id="UP000541154">
    <property type="component" value="Unassembled WGS sequence"/>
</dbReference>